<reference evidence="1" key="1">
    <citation type="submission" date="2018-06" db="EMBL/GenBank/DDBJ databases">
        <authorList>
            <person name="Zhirakovskaya E."/>
        </authorList>
    </citation>
    <scope>NUCLEOTIDE SEQUENCE</scope>
</reference>
<evidence type="ECO:0000313" key="1">
    <source>
        <dbReference type="EMBL" id="VAW06317.1"/>
    </source>
</evidence>
<sequence>MTVHILKLCVGIDSIEHLIEVRRGREQQLPDGTPYNFHITRFRPKRAAEILDGGSIYWIIRGFVQLRQRIIALEPIETDNGTKCKIIMDTKIFRTEGQPRRPHQGWRYLETSDVPRDIAESEKTDDMPEEISRTLREMGLL</sequence>
<accession>A0A3B0SYZ7</accession>
<name>A0A3B0SYZ7_9ZZZZ</name>
<dbReference type="EMBL" id="UOEJ01000236">
    <property type="protein sequence ID" value="VAW06317.1"/>
    <property type="molecule type" value="Genomic_DNA"/>
</dbReference>
<gene>
    <name evidence="1" type="ORF">MNBD_ALPHA01-1664</name>
</gene>
<dbReference type="InterPro" id="IPR008320">
    <property type="entry name" value="UCP032025"/>
</dbReference>
<dbReference type="Pfam" id="PF07370">
    <property type="entry name" value="DUF1489"/>
    <property type="match status" value="1"/>
</dbReference>
<protein>
    <recommendedName>
        <fullName evidence="2">Lysophospholipase</fullName>
    </recommendedName>
</protein>
<dbReference type="AlphaFoldDB" id="A0A3B0SYZ7"/>
<dbReference type="PIRSF" id="PIRSF032025">
    <property type="entry name" value="UCP032025"/>
    <property type="match status" value="1"/>
</dbReference>
<organism evidence="1">
    <name type="scientific">hydrothermal vent metagenome</name>
    <dbReference type="NCBI Taxonomy" id="652676"/>
    <lineage>
        <taxon>unclassified sequences</taxon>
        <taxon>metagenomes</taxon>
        <taxon>ecological metagenomes</taxon>
    </lineage>
</organism>
<evidence type="ECO:0008006" key="2">
    <source>
        <dbReference type="Google" id="ProtNLM"/>
    </source>
</evidence>
<proteinExistence type="predicted"/>